<organism evidence="3 4">
    <name type="scientific">Sphaceloma murrayae</name>
    <dbReference type="NCBI Taxonomy" id="2082308"/>
    <lineage>
        <taxon>Eukaryota</taxon>
        <taxon>Fungi</taxon>
        <taxon>Dikarya</taxon>
        <taxon>Ascomycota</taxon>
        <taxon>Pezizomycotina</taxon>
        <taxon>Dothideomycetes</taxon>
        <taxon>Dothideomycetidae</taxon>
        <taxon>Myriangiales</taxon>
        <taxon>Elsinoaceae</taxon>
        <taxon>Sphaceloma</taxon>
    </lineage>
</organism>
<dbReference type="PANTHER" id="PTHR39465:SF1">
    <property type="entry name" value="DNA LIGASE D 3'-PHOSPHOESTERASE DOMAIN-CONTAINING PROTEIN"/>
    <property type="match status" value="1"/>
</dbReference>
<name>A0A2K1R3H4_9PEZI</name>
<dbReference type="Pfam" id="PF13298">
    <property type="entry name" value="LigD_N"/>
    <property type="match status" value="1"/>
</dbReference>
<feature type="domain" description="DNA ligase D 3'-phosphoesterase" evidence="2">
    <location>
        <begin position="95"/>
        <end position="236"/>
    </location>
</feature>
<dbReference type="EMBL" id="NKHZ01000001">
    <property type="protein sequence ID" value="PNS21846.1"/>
    <property type="molecule type" value="Genomic_DNA"/>
</dbReference>
<keyword evidence="4" id="KW-1185">Reference proteome</keyword>
<feature type="compositionally biased region" description="Basic residues" evidence="1">
    <location>
        <begin position="253"/>
        <end position="267"/>
    </location>
</feature>
<dbReference type="OrthoDB" id="2588098at2759"/>
<gene>
    <name evidence="3" type="ORF">CAC42_444</name>
</gene>
<feature type="region of interest" description="Disordered" evidence="1">
    <location>
        <begin position="234"/>
        <end position="329"/>
    </location>
</feature>
<dbReference type="Proteomes" id="UP000243797">
    <property type="component" value="Unassembled WGS sequence"/>
</dbReference>
<evidence type="ECO:0000256" key="1">
    <source>
        <dbReference type="SAM" id="MobiDB-lite"/>
    </source>
</evidence>
<protein>
    <recommendedName>
        <fullName evidence="2">DNA ligase D 3'-phosphoesterase domain-containing protein</fullName>
    </recommendedName>
</protein>
<dbReference type="AlphaFoldDB" id="A0A2K1R3H4"/>
<reference evidence="3 4" key="1">
    <citation type="submission" date="2017-06" db="EMBL/GenBank/DDBJ databases">
        <title>Draft genome sequence of a variant of Elsinoe murrayae.</title>
        <authorList>
            <person name="Cheng Q."/>
        </authorList>
    </citation>
    <scope>NUCLEOTIDE SEQUENCE [LARGE SCALE GENOMIC DNA]</scope>
    <source>
        <strain evidence="3 4">CQ-2017a</strain>
    </source>
</reference>
<proteinExistence type="predicted"/>
<evidence type="ECO:0000259" key="2">
    <source>
        <dbReference type="Pfam" id="PF13298"/>
    </source>
</evidence>
<comment type="caution">
    <text evidence="3">The sequence shown here is derived from an EMBL/GenBank/DDBJ whole genome shotgun (WGS) entry which is preliminary data.</text>
</comment>
<feature type="region of interest" description="Disordered" evidence="1">
    <location>
        <begin position="1"/>
        <end position="23"/>
    </location>
</feature>
<feature type="region of interest" description="Disordered" evidence="1">
    <location>
        <begin position="173"/>
        <end position="210"/>
    </location>
</feature>
<dbReference type="PANTHER" id="PTHR39465">
    <property type="entry name" value="DNA LIGASE D, 3'-PHOSPHOESTERASE DOMAIN"/>
    <property type="match status" value="1"/>
</dbReference>
<sequence length="409" mass="45425">MADPLRSLKRAISPPPVKKLAPQTRPVNAALAIDPSPAAVEAGRADVRDHLQYWTEELARVRRNDHTKANALAIEAFRDLYARNSNDEGHHFVIHQHDHPVSGVHYDLRLQFSATSSLSWSIPYGVPGNANSIRPNRMAIETRVHNVWNHLIESASHATGSLLIWDTGEYEVVPRPSRKRKSRQTDDELSTGSDTEITSTPRGASLAEPTKLRHAFQDRHIHLRLHGTRLPRNYTIALRLPRQNHRTAQPSAPKRRRRRTSAPKPRPRNPENTDSDTSPSTSTTTSSTSTIQESAAAKDAAAASDDQDRDAAEQASIRSSNAYPGANNDIGSVHQRQWFLSLDRSASGFVQSSSGAEKGRWTRGGFEAFVVRGRDVERSVVTGRRAGDVMDDCGVEGYKGRKMWRAITE</sequence>
<feature type="compositionally biased region" description="Polar residues" evidence="1">
    <location>
        <begin position="190"/>
        <end position="202"/>
    </location>
</feature>
<evidence type="ECO:0000313" key="3">
    <source>
        <dbReference type="EMBL" id="PNS21846.1"/>
    </source>
</evidence>
<accession>A0A2K1R3H4</accession>
<evidence type="ECO:0000313" key="4">
    <source>
        <dbReference type="Proteomes" id="UP000243797"/>
    </source>
</evidence>
<dbReference type="InterPro" id="IPR014144">
    <property type="entry name" value="LigD_PE_domain"/>
</dbReference>
<dbReference type="InParanoid" id="A0A2K1R3H4"/>
<feature type="compositionally biased region" description="Low complexity" evidence="1">
    <location>
        <begin position="275"/>
        <end position="304"/>
    </location>
</feature>